<comment type="catalytic activity">
    <reaction evidence="1">
        <text>S-ubiquitinyl-[E2 ubiquitin-conjugating enzyme]-L-cysteine + [acceptor protein]-L-lysine = [E2 ubiquitin-conjugating enzyme]-L-cysteine + N(6)-ubiquitinyl-[acceptor protein]-L-lysine.</text>
        <dbReference type="EC" id="2.3.2.27"/>
    </reaction>
</comment>
<dbReference type="Gene3D" id="3.30.40.10">
    <property type="entry name" value="Zinc/RING finger domain, C3HC4 (zinc finger)"/>
    <property type="match status" value="1"/>
</dbReference>
<feature type="domain" description="U-box" evidence="10">
    <location>
        <begin position="273"/>
        <end position="347"/>
    </location>
</feature>
<dbReference type="Gene3D" id="1.20.930.20">
    <property type="entry name" value="Adaptor protein Cbl, N-terminal domain"/>
    <property type="match status" value="1"/>
</dbReference>
<evidence type="ECO:0000256" key="1">
    <source>
        <dbReference type="ARBA" id="ARBA00000900"/>
    </source>
</evidence>
<dbReference type="InterPro" id="IPR003613">
    <property type="entry name" value="Ubox_domain"/>
</dbReference>
<dbReference type="Gene3D" id="1.25.10.10">
    <property type="entry name" value="Leucine-rich Repeat Variant"/>
    <property type="match status" value="1"/>
</dbReference>
<keyword evidence="5" id="KW-0677">Repeat</keyword>
<dbReference type="InterPro" id="IPR000225">
    <property type="entry name" value="Armadillo"/>
</dbReference>
<evidence type="ECO:0000256" key="2">
    <source>
        <dbReference type="ARBA" id="ARBA00004906"/>
    </source>
</evidence>
<keyword evidence="4" id="KW-0808">Transferase</keyword>
<keyword evidence="6" id="KW-0833">Ubl conjugation pathway</keyword>
<dbReference type="Pfam" id="PF25368">
    <property type="entry name" value="PUB10_N"/>
    <property type="match status" value="1"/>
</dbReference>
<evidence type="ECO:0000256" key="4">
    <source>
        <dbReference type="ARBA" id="ARBA00022679"/>
    </source>
</evidence>
<dbReference type="AlphaFoldDB" id="A0A5N6RHT4"/>
<accession>A0A5N6RHT4</accession>
<dbReference type="FunFam" id="3.30.40.10:FF:000562">
    <property type="entry name" value="RING-type E3 ubiquitin transferase"/>
    <property type="match status" value="1"/>
</dbReference>
<evidence type="ECO:0000256" key="3">
    <source>
        <dbReference type="ARBA" id="ARBA00012483"/>
    </source>
</evidence>
<dbReference type="GO" id="GO:0061630">
    <property type="term" value="F:ubiquitin protein ligase activity"/>
    <property type="evidence" value="ECO:0007669"/>
    <property type="project" value="UniProtKB-EC"/>
</dbReference>
<dbReference type="GO" id="GO:0007166">
    <property type="term" value="P:cell surface receptor signaling pathway"/>
    <property type="evidence" value="ECO:0007669"/>
    <property type="project" value="InterPro"/>
</dbReference>
<dbReference type="PANTHER" id="PTHR23315:SF63">
    <property type="entry name" value="U-BOX DOMAIN-CONTAINING PROTEIN 16"/>
    <property type="match status" value="1"/>
</dbReference>
<dbReference type="InterPro" id="IPR016024">
    <property type="entry name" value="ARM-type_fold"/>
</dbReference>
<dbReference type="EC" id="2.3.2.27" evidence="3"/>
<dbReference type="SUPFAM" id="SSF48371">
    <property type="entry name" value="ARM repeat"/>
    <property type="match status" value="1"/>
</dbReference>
<dbReference type="EMBL" id="CM017327">
    <property type="protein sequence ID" value="KAE8099044.1"/>
    <property type="molecule type" value="Genomic_DNA"/>
</dbReference>
<keyword evidence="12" id="KW-1185">Reference proteome</keyword>
<name>A0A5N6RHT4_9ROSI</name>
<dbReference type="InterPro" id="IPR058678">
    <property type="entry name" value="ARM_PUB"/>
</dbReference>
<keyword evidence="8" id="KW-0175">Coiled coil</keyword>
<evidence type="ECO:0000256" key="7">
    <source>
        <dbReference type="PROSITE-ProRule" id="PRU00259"/>
    </source>
</evidence>
<feature type="coiled-coil region" evidence="8">
    <location>
        <begin position="212"/>
        <end position="239"/>
    </location>
</feature>
<evidence type="ECO:0000256" key="9">
    <source>
        <dbReference type="SAM" id="MobiDB-lite"/>
    </source>
</evidence>
<dbReference type="PROSITE" id="PS51698">
    <property type="entry name" value="U_BOX"/>
    <property type="match status" value="1"/>
</dbReference>
<feature type="region of interest" description="Disordered" evidence="9">
    <location>
        <begin position="1"/>
        <end position="21"/>
    </location>
</feature>
<evidence type="ECO:0000313" key="12">
    <source>
        <dbReference type="Proteomes" id="UP000327013"/>
    </source>
</evidence>
<evidence type="ECO:0000259" key="10">
    <source>
        <dbReference type="PROSITE" id="PS51698"/>
    </source>
</evidence>
<reference evidence="11 12" key="1">
    <citation type="submission" date="2019-06" db="EMBL/GenBank/DDBJ databases">
        <title>A chromosomal-level reference genome of Carpinus fangiana (Coryloideae, Betulaceae).</title>
        <authorList>
            <person name="Yang X."/>
            <person name="Wang Z."/>
            <person name="Zhang L."/>
            <person name="Hao G."/>
            <person name="Liu J."/>
            <person name="Yang Y."/>
        </authorList>
    </citation>
    <scope>NUCLEOTIDE SEQUENCE [LARGE SCALE GENOMIC DNA]</scope>
    <source>
        <strain evidence="11">Cfa_2016G</strain>
        <tissue evidence="11">Leaf</tissue>
    </source>
</reference>
<sequence>MAISPHAFPPRKRQPSAGSFMSPKLSDRNLIYSLLLLTQEISVTKPFPFLLKRNSVSLIRKARLLSVLFEEFLHRNPLPVVSPSAILCFEELHVALQRVKALIEDCSNGSKMWLLLQNQSAANSFHELTLELATLLDIFPLKEVDLNDDVEELVILIRNQLRSRTNANCVLDPRDDDLRREVLAMLDRIKSEIVPDCSELGEIFARLGLRDASSCREEIENLEDEVQSQSHEKSKTELIVALIGLVRYAKCVLFGASTPGSDSPRREPSSEAVVPSDFRCPISLELMRDPVVVATGQTYDRESIKMWIDSGHATCPKTGQTLAHTSLVPNLALKNLIAMWCREEKIPFETNGTNQRVNRVKSNKAALEATRMTATFLVNKLSESLSMEAANGVVYELRVLAKTDSDSRACIAEAGAIPLLVRYLGSEVGLEHPNLQVNAVTAILNLSILEANKTRIIETEGVLNGVVELLRSGATWEAKGNAAATIFSLTGVQSLRKKLGRKTRVIKGLMELVEAGPTSSKKDALAAIMNLAVDRESVGLWVEGGVVQLTVGLMDRFPEEAVFMLETVVKRGGLVAIEAAFEAIRKLGIVLRDGSERAQESAAATLVTLCRKGGVELVAELAATPGIERATWELMQTGTVRARTKAAMLLRILRRWAAGLDGHGHGHSVMGGNTSSTTLIMSSSTTVLLG</sequence>
<evidence type="ECO:0000256" key="6">
    <source>
        <dbReference type="ARBA" id="ARBA00022786"/>
    </source>
</evidence>
<proteinExistence type="predicted"/>
<dbReference type="InterPro" id="IPR036537">
    <property type="entry name" value="Adaptor_Cbl_N_dom_sf"/>
</dbReference>
<protein>
    <recommendedName>
        <fullName evidence="3">RING-type E3 ubiquitin transferase</fullName>
        <ecNumber evidence="3">2.3.2.27</ecNumber>
    </recommendedName>
</protein>
<dbReference type="PANTHER" id="PTHR23315">
    <property type="entry name" value="U BOX DOMAIN-CONTAINING"/>
    <property type="match status" value="1"/>
</dbReference>
<dbReference type="SMART" id="SM00185">
    <property type="entry name" value="ARM"/>
    <property type="match status" value="1"/>
</dbReference>
<organism evidence="11 12">
    <name type="scientific">Carpinus fangiana</name>
    <dbReference type="NCBI Taxonomy" id="176857"/>
    <lineage>
        <taxon>Eukaryota</taxon>
        <taxon>Viridiplantae</taxon>
        <taxon>Streptophyta</taxon>
        <taxon>Embryophyta</taxon>
        <taxon>Tracheophyta</taxon>
        <taxon>Spermatophyta</taxon>
        <taxon>Magnoliopsida</taxon>
        <taxon>eudicotyledons</taxon>
        <taxon>Gunneridae</taxon>
        <taxon>Pentapetalae</taxon>
        <taxon>rosids</taxon>
        <taxon>fabids</taxon>
        <taxon>Fagales</taxon>
        <taxon>Betulaceae</taxon>
        <taxon>Carpinus</taxon>
    </lineage>
</organism>
<dbReference type="Proteomes" id="UP000327013">
    <property type="component" value="Chromosome 7"/>
</dbReference>
<gene>
    <name evidence="11" type="ORF">FH972_017058</name>
</gene>
<dbReference type="Pfam" id="PF04564">
    <property type="entry name" value="U-box"/>
    <property type="match status" value="1"/>
</dbReference>
<evidence type="ECO:0000256" key="8">
    <source>
        <dbReference type="SAM" id="Coils"/>
    </source>
</evidence>
<evidence type="ECO:0000313" key="11">
    <source>
        <dbReference type="EMBL" id="KAE8099044.1"/>
    </source>
</evidence>
<feature type="repeat" description="ARM" evidence="7">
    <location>
        <begin position="415"/>
        <end position="461"/>
    </location>
</feature>
<dbReference type="InterPro" id="IPR013083">
    <property type="entry name" value="Znf_RING/FYVE/PHD"/>
</dbReference>
<dbReference type="GO" id="GO:0016567">
    <property type="term" value="P:protein ubiquitination"/>
    <property type="evidence" value="ECO:0007669"/>
    <property type="project" value="UniProtKB-UniPathway"/>
</dbReference>
<dbReference type="PROSITE" id="PS50176">
    <property type="entry name" value="ARM_REPEAT"/>
    <property type="match status" value="1"/>
</dbReference>
<dbReference type="UniPathway" id="UPA00143"/>
<dbReference type="InterPro" id="IPR011989">
    <property type="entry name" value="ARM-like"/>
</dbReference>
<dbReference type="SUPFAM" id="SSF57850">
    <property type="entry name" value="RING/U-box"/>
    <property type="match status" value="1"/>
</dbReference>
<evidence type="ECO:0000256" key="5">
    <source>
        <dbReference type="ARBA" id="ARBA00022737"/>
    </source>
</evidence>
<dbReference type="CDD" id="cd16664">
    <property type="entry name" value="RING-Ubox_PUB"/>
    <property type="match status" value="1"/>
</dbReference>
<dbReference type="InterPro" id="IPR045210">
    <property type="entry name" value="RING-Ubox_PUB"/>
</dbReference>
<dbReference type="SMART" id="SM00504">
    <property type="entry name" value="Ubox"/>
    <property type="match status" value="1"/>
</dbReference>
<comment type="pathway">
    <text evidence="2">Protein modification; protein ubiquitination.</text>
</comment>
<dbReference type="OrthoDB" id="629492at2759"/>
<dbReference type="Pfam" id="PF25598">
    <property type="entry name" value="ARM_PUB"/>
    <property type="match status" value="1"/>
</dbReference>
<dbReference type="InterPro" id="IPR057623">
    <property type="entry name" value="PUB12-19-like_N"/>
</dbReference>